<dbReference type="GO" id="GO:0016020">
    <property type="term" value="C:membrane"/>
    <property type="evidence" value="ECO:0007669"/>
    <property type="project" value="TreeGrafter"/>
</dbReference>
<feature type="compositionally biased region" description="Basic and acidic residues" evidence="1">
    <location>
        <begin position="1"/>
        <end position="22"/>
    </location>
</feature>
<evidence type="ECO:0000256" key="2">
    <source>
        <dbReference type="SAM" id="Phobius"/>
    </source>
</evidence>
<evidence type="ECO:0000313" key="5">
    <source>
        <dbReference type="Proteomes" id="UP001206925"/>
    </source>
</evidence>
<reference evidence="4" key="1">
    <citation type="submission" date="2022-06" db="EMBL/GenBank/DDBJ databases">
        <title>Uncovering the hologenomic basis of an extraordinary plant invasion.</title>
        <authorList>
            <person name="Bieker V.C."/>
            <person name="Martin M.D."/>
            <person name="Gilbert T."/>
            <person name="Hodgins K."/>
            <person name="Battlay P."/>
            <person name="Petersen B."/>
            <person name="Wilson J."/>
        </authorList>
    </citation>
    <scope>NUCLEOTIDE SEQUENCE</scope>
    <source>
        <strain evidence="4">AA19_3_7</strain>
        <tissue evidence="4">Leaf</tissue>
    </source>
</reference>
<sequence>MSKYEVDKIIRGPPDSEPKDKVATTSEVGKRNYSSRVLFIAAEMGNTKFIVELLRQYPELVWKLNDNHQNIFHVAVSHRQEGVYNLLYEIGMLDLIASSKDLDGNTMLHLAAMSPKNNRLQEISGVALQMQRELLWYKEVKSKVPPSYQERKNNAGLRPHELFTMHHKDLMSASEKWMKDTASQCMVVAALIATIVFAAAFTVPGGYHQDHGIPFFIHRKAFIVFVIADAVSLTFATSSILMFLYILTSRYAEEDFLESLPKKLMRGLAALFLSIFAMMVAFSASFFVLYHNKLIWVPVVITAFASLPVILYARHEYGLLIDVYHSTYGSKDLFKPKKRVLYK</sequence>
<feature type="transmembrane region" description="Helical" evidence="2">
    <location>
        <begin position="181"/>
        <end position="201"/>
    </location>
</feature>
<comment type="caution">
    <text evidence="4">The sequence shown here is derived from an EMBL/GenBank/DDBJ whole genome shotgun (WGS) entry which is preliminary data.</text>
</comment>
<feature type="transmembrane region" description="Helical" evidence="2">
    <location>
        <begin position="221"/>
        <end position="247"/>
    </location>
</feature>
<keyword evidence="5" id="KW-1185">Reference proteome</keyword>
<dbReference type="PANTHER" id="PTHR24177:SF472">
    <property type="entry name" value="PGG DOMAIN-CONTAINING PROTEIN"/>
    <property type="match status" value="1"/>
</dbReference>
<dbReference type="PANTHER" id="PTHR24177">
    <property type="entry name" value="CASKIN"/>
    <property type="match status" value="1"/>
</dbReference>
<proteinExistence type="predicted"/>
<dbReference type="InterPro" id="IPR026961">
    <property type="entry name" value="PGG_dom"/>
</dbReference>
<dbReference type="Gene3D" id="1.25.40.20">
    <property type="entry name" value="Ankyrin repeat-containing domain"/>
    <property type="match status" value="1"/>
</dbReference>
<dbReference type="Pfam" id="PF13962">
    <property type="entry name" value="PGG"/>
    <property type="match status" value="1"/>
</dbReference>
<feature type="transmembrane region" description="Helical" evidence="2">
    <location>
        <begin position="295"/>
        <end position="313"/>
    </location>
</feature>
<protein>
    <recommendedName>
        <fullName evidence="3">PGG domain-containing protein</fullName>
    </recommendedName>
</protein>
<evidence type="ECO:0000313" key="4">
    <source>
        <dbReference type="EMBL" id="KAI7728052.1"/>
    </source>
</evidence>
<evidence type="ECO:0000256" key="1">
    <source>
        <dbReference type="SAM" id="MobiDB-lite"/>
    </source>
</evidence>
<keyword evidence="2" id="KW-1133">Transmembrane helix</keyword>
<gene>
    <name evidence="4" type="ORF">M8C21_015007</name>
</gene>
<dbReference type="InterPro" id="IPR036770">
    <property type="entry name" value="Ankyrin_rpt-contain_sf"/>
</dbReference>
<dbReference type="AlphaFoldDB" id="A0AAD5G4L0"/>
<accession>A0AAD5G4L0</accession>
<dbReference type="EMBL" id="JAMZMK010011275">
    <property type="protein sequence ID" value="KAI7728052.1"/>
    <property type="molecule type" value="Genomic_DNA"/>
</dbReference>
<evidence type="ECO:0000259" key="3">
    <source>
        <dbReference type="Pfam" id="PF13962"/>
    </source>
</evidence>
<feature type="domain" description="PGG" evidence="3">
    <location>
        <begin position="175"/>
        <end position="288"/>
    </location>
</feature>
<name>A0AAD5G4L0_AMBAR</name>
<feature type="region of interest" description="Disordered" evidence="1">
    <location>
        <begin position="1"/>
        <end position="26"/>
    </location>
</feature>
<dbReference type="Proteomes" id="UP001206925">
    <property type="component" value="Unassembled WGS sequence"/>
</dbReference>
<organism evidence="4 5">
    <name type="scientific">Ambrosia artemisiifolia</name>
    <name type="common">Common ragweed</name>
    <dbReference type="NCBI Taxonomy" id="4212"/>
    <lineage>
        <taxon>Eukaryota</taxon>
        <taxon>Viridiplantae</taxon>
        <taxon>Streptophyta</taxon>
        <taxon>Embryophyta</taxon>
        <taxon>Tracheophyta</taxon>
        <taxon>Spermatophyta</taxon>
        <taxon>Magnoliopsida</taxon>
        <taxon>eudicotyledons</taxon>
        <taxon>Gunneridae</taxon>
        <taxon>Pentapetalae</taxon>
        <taxon>asterids</taxon>
        <taxon>campanulids</taxon>
        <taxon>Asterales</taxon>
        <taxon>Asteraceae</taxon>
        <taxon>Asteroideae</taxon>
        <taxon>Heliantheae alliance</taxon>
        <taxon>Heliantheae</taxon>
        <taxon>Ambrosia</taxon>
    </lineage>
</organism>
<dbReference type="SUPFAM" id="SSF48403">
    <property type="entry name" value="Ankyrin repeat"/>
    <property type="match status" value="1"/>
</dbReference>
<keyword evidence="2" id="KW-0472">Membrane</keyword>
<keyword evidence="2" id="KW-0812">Transmembrane</keyword>
<feature type="transmembrane region" description="Helical" evidence="2">
    <location>
        <begin position="268"/>
        <end position="289"/>
    </location>
</feature>